<dbReference type="Proteomes" id="UP001596514">
    <property type="component" value="Unassembled WGS sequence"/>
</dbReference>
<keyword evidence="4" id="KW-0731">Sigma factor</keyword>
<feature type="domain" description="RNA polymerase sigma factor 70 region 4 type 2" evidence="7">
    <location>
        <begin position="116"/>
        <end position="167"/>
    </location>
</feature>
<dbReference type="NCBIfam" id="NF007214">
    <property type="entry name" value="PRK09636.1"/>
    <property type="match status" value="1"/>
</dbReference>
<reference evidence="9" key="1">
    <citation type="journal article" date="2019" name="Int. J. Syst. Evol. Microbiol.">
        <title>The Global Catalogue of Microorganisms (GCM) 10K type strain sequencing project: providing services to taxonomists for standard genome sequencing and annotation.</title>
        <authorList>
            <consortium name="The Broad Institute Genomics Platform"/>
            <consortium name="The Broad Institute Genome Sequencing Center for Infectious Disease"/>
            <person name="Wu L."/>
            <person name="Ma J."/>
        </authorList>
    </citation>
    <scope>NUCLEOTIDE SEQUENCE [LARGE SCALE GENOMIC DNA]</scope>
    <source>
        <strain evidence="9">JCM 10083</strain>
    </source>
</reference>
<evidence type="ECO:0000256" key="3">
    <source>
        <dbReference type="ARBA" id="ARBA00023015"/>
    </source>
</evidence>
<dbReference type="InterPro" id="IPR032710">
    <property type="entry name" value="NTF2-like_dom_sf"/>
</dbReference>
<dbReference type="PANTHER" id="PTHR30173:SF36">
    <property type="entry name" value="ECF RNA POLYMERASE SIGMA FACTOR SIGJ"/>
    <property type="match status" value="1"/>
</dbReference>
<feature type="domain" description="RNA polymerase sigma-70 region 2" evidence="6">
    <location>
        <begin position="19"/>
        <end position="82"/>
    </location>
</feature>
<name>A0ABW2SSQ4_9ACTN</name>
<protein>
    <submittedName>
        <fullName evidence="8">RNA polymerase sigma-70 factor</fullName>
    </submittedName>
</protein>
<comment type="similarity">
    <text evidence="1">Belongs to the sigma-70 factor family. ECF subfamily.</text>
</comment>
<dbReference type="InterPro" id="IPR013249">
    <property type="entry name" value="RNA_pol_sigma70_r4_t2"/>
</dbReference>
<dbReference type="PANTHER" id="PTHR30173">
    <property type="entry name" value="SIGMA 19 FACTOR"/>
    <property type="match status" value="1"/>
</dbReference>
<comment type="caution">
    <text evidence="8">The sequence shown here is derived from an EMBL/GenBank/DDBJ whole genome shotgun (WGS) entry which is preliminary data.</text>
</comment>
<sequence>MNAESLEQADALDRAASAFAELRPWLFGIAYRMLGSAAEAEDIVQEVWLRWQGTDRETIENPPAFLALVTTRLAINLARSARVRRESYIGPWLPEPVDTSLDPTAGAERGEALELAVLLLMERLKPTERAAYVLREAFDYPYTQIAEILRLTPANVRQIVSRARKRLTAVRREPVNKVEHRRLLETFLDAARTGNVGALEKLFAADVVSSSDGGGVRGSSTFPVPGSERVARFVAAFSPRFWPGATVTWVEMNGLPGVLVSRDGSDVALLAIEASTEGIHHLLWMLNPTKIESFRRSRSRIVTTEGGRLVLADDGGAAQRPESQKGCQQ</sequence>
<evidence type="ECO:0000256" key="4">
    <source>
        <dbReference type="ARBA" id="ARBA00023082"/>
    </source>
</evidence>
<dbReference type="EMBL" id="JBHTEE010000001">
    <property type="protein sequence ID" value="MFC7598659.1"/>
    <property type="molecule type" value="Genomic_DNA"/>
</dbReference>
<dbReference type="RefSeq" id="WP_343969415.1">
    <property type="nucleotide sequence ID" value="NZ_BAAAGK010000078.1"/>
</dbReference>
<dbReference type="InterPro" id="IPR014303">
    <property type="entry name" value="RNA_pol_sigma-70_ECF"/>
</dbReference>
<evidence type="ECO:0000313" key="8">
    <source>
        <dbReference type="EMBL" id="MFC7598659.1"/>
    </source>
</evidence>
<evidence type="ECO:0000313" key="9">
    <source>
        <dbReference type="Proteomes" id="UP001596514"/>
    </source>
</evidence>
<evidence type="ECO:0000256" key="2">
    <source>
        <dbReference type="ARBA" id="ARBA00011344"/>
    </source>
</evidence>
<dbReference type="NCBIfam" id="TIGR02937">
    <property type="entry name" value="sigma70-ECF"/>
    <property type="match status" value="1"/>
</dbReference>
<keyword evidence="5" id="KW-0804">Transcription</keyword>
<dbReference type="Pfam" id="PF04542">
    <property type="entry name" value="Sigma70_r2"/>
    <property type="match status" value="1"/>
</dbReference>
<dbReference type="Gene3D" id="1.10.10.10">
    <property type="entry name" value="Winged helix-like DNA-binding domain superfamily/Winged helix DNA-binding domain"/>
    <property type="match status" value="1"/>
</dbReference>
<accession>A0ABW2SSQ4</accession>
<comment type="subunit">
    <text evidence="2">Interacts transiently with the RNA polymerase catalytic core formed by RpoA, RpoB, RpoC and RpoZ (2 alpha, 1 beta, 1 beta' and 1 omega subunit) to form the RNA polymerase holoenzyme that can initiate transcription.</text>
</comment>
<dbReference type="InterPro" id="IPR013324">
    <property type="entry name" value="RNA_pol_sigma_r3/r4-like"/>
</dbReference>
<dbReference type="InterPro" id="IPR052704">
    <property type="entry name" value="ECF_Sigma-70_Domain"/>
</dbReference>
<dbReference type="CDD" id="cd06171">
    <property type="entry name" value="Sigma70_r4"/>
    <property type="match status" value="1"/>
</dbReference>
<evidence type="ECO:0000259" key="6">
    <source>
        <dbReference type="Pfam" id="PF04542"/>
    </source>
</evidence>
<gene>
    <name evidence="8" type="ORF">ACFQVD_00915</name>
</gene>
<dbReference type="Pfam" id="PF08281">
    <property type="entry name" value="Sigma70_r4_2"/>
    <property type="match status" value="1"/>
</dbReference>
<dbReference type="SUPFAM" id="SSF54427">
    <property type="entry name" value="NTF2-like"/>
    <property type="match status" value="1"/>
</dbReference>
<keyword evidence="9" id="KW-1185">Reference proteome</keyword>
<dbReference type="NCBIfam" id="TIGR02957">
    <property type="entry name" value="SigX4"/>
    <property type="match status" value="1"/>
</dbReference>
<organism evidence="8 9">
    <name type="scientific">Streptosporangium amethystogenes subsp. fukuiense</name>
    <dbReference type="NCBI Taxonomy" id="698418"/>
    <lineage>
        <taxon>Bacteria</taxon>
        <taxon>Bacillati</taxon>
        <taxon>Actinomycetota</taxon>
        <taxon>Actinomycetes</taxon>
        <taxon>Streptosporangiales</taxon>
        <taxon>Streptosporangiaceae</taxon>
        <taxon>Streptosporangium</taxon>
    </lineage>
</organism>
<evidence type="ECO:0000256" key="5">
    <source>
        <dbReference type="ARBA" id="ARBA00023163"/>
    </source>
</evidence>
<dbReference type="InterPro" id="IPR013325">
    <property type="entry name" value="RNA_pol_sigma_r2"/>
</dbReference>
<dbReference type="InterPro" id="IPR014284">
    <property type="entry name" value="RNA_pol_sigma-70_dom"/>
</dbReference>
<dbReference type="SUPFAM" id="SSF88946">
    <property type="entry name" value="Sigma2 domain of RNA polymerase sigma factors"/>
    <property type="match status" value="1"/>
</dbReference>
<evidence type="ECO:0000256" key="1">
    <source>
        <dbReference type="ARBA" id="ARBA00010641"/>
    </source>
</evidence>
<dbReference type="InterPro" id="IPR007627">
    <property type="entry name" value="RNA_pol_sigma70_r2"/>
</dbReference>
<dbReference type="Gene3D" id="1.10.1740.10">
    <property type="match status" value="1"/>
</dbReference>
<proteinExistence type="inferred from homology"/>
<keyword evidence="3" id="KW-0805">Transcription regulation</keyword>
<dbReference type="SUPFAM" id="SSF88659">
    <property type="entry name" value="Sigma3 and sigma4 domains of RNA polymerase sigma factors"/>
    <property type="match status" value="1"/>
</dbReference>
<dbReference type="InterPro" id="IPR036388">
    <property type="entry name" value="WH-like_DNA-bd_sf"/>
</dbReference>
<evidence type="ECO:0000259" key="7">
    <source>
        <dbReference type="Pfam" id="PF08281"/>
    </source>
</evidence>